<evidence type="ECO:0000256" key="8">
    <source>
        <dbReference type="ARBA" id="ARBA00023210"/>
    </source>
</evidence>
<dbReference type="RefSeq" id="WP_093072935.1">
    <property type="nucleotide sequence ID" value="NZ_BJVE01000012.1"/>
</dbReference>
<dbReference type="SUPFAM" id="SSF52540">
    <property type="entry name" value="P-loop containing nucleoside triphosphate hydrolases"/>
    <property type="match status" value="1"/>
</dbReference>
<keyword evidence="5 10" id="KW-0547">Nucleotide-binding</keyword>
<dbReference type="STRING" id="1464123.SAMN05444126_11261"/>
<dbReference type="CDD" id="cd01876">
    <property type="entry name" value="YihA_EngB"/>
    <property type="match status" value="1"/>
</dbReference>
<dbReference type="HAMAP" id="MF_00321">
    <property type="entry name" value="GTPase_EngB"/>
    <property type="match status" value="1"/>
</dbReference>
<dbReference type="AlphaFoldDB" id="A0A1H9U403"/>
<dbReference type="PANTHER" id="PTHR11649:SF13">
    <property type="entry name" value="ENGB-TYPE G DOMAIN-CONTAINING PROTEIN"/>
    <property type="match status" value="1"/>
</dbReference>
<evidence type="ECO:0000259" key="11">
    <source>
        <dbReference type="PROSITE" id="PS51706"/>
    </source>
</evidence>
<dbReference type="GO" id="GO:0000917">
    <property type="term" value="P:division septum assembly"/>
    <property type="evidence" value="ECO:0007669"/>
    <property type="project" value="UniProtKB-KW"/>
</dbReference>
<dbReference type="InterPro" id="IPR019987">
    <property type="entry name" value="GTP-bd_ribosome_bio_YsxC"/>
</dbReference>
<evidence type="ECO:0000256" key="1">
    <source>
        <dbReference type="ARBA" id="ARBA00001946"/>
    </source>
</evidence>
<dbReference type="Gene3D" id="3.40.50.300">
    <property type="entry name" value="P-loop containing nucleotide triphosphate hydrolases"/>
    <property type="match status" value="1"/>
</dbReference>
<dbReference type="GO" id="GO:0005525">
    <property type="term" value="F:GTP binding"/>
    <property type="evidence" value="ECO:0007669"/>
    <property type="project" value="UniProtKB-UniRule"/>
</dbReference>
<dbReference type="EMBL" id="FOGV01000012">
    <property type="protein sequence ID" value="SES03803.1"/>
    <property type="molecule type" value="Genomic_DNA"/>
</dbReference>
<dbReference type="OrthoDB" id="9804921at2"/>
<evidence type="ECO:0000256" key="7">
    <source>
        <dbReference type="ARBA" id="ARBA00023134"/>
    </source>
</evidence>
<feature type="domain" description="EngB-type G" evidence="11">
    <location>
        <begin position="22"/>
        <end position="195"/>
    </location>
</feature>
<comment type="function">
    <text evidence="10">Necessary for normal cell division and for the maintenance of normal septation.</text>
</comment>
<dbReference type="InterPro" id="IPR006073">
    <property type="entry name" value="GTP-bd"/>
</dbReference>
<evidence type="ECO:0000256" key="3">
    <source>
        <dbReference type="ARBA" id="ARBA00022618"/>
    </source>
</evidence>
<dbReference type="Pfam" id="PF01926">
    <property type="entry name" value="MMR_HSR1"/>
    <property type="match status" value="1"/>
</dbReference>
<keyword evidence="9 10" id="KW-0131">Cell cycle</keyword>
<dbReference type="PROSITE" id="PS51706">
    <property type="entry name" value="G_ENGB"/>
    <property type="match status" value="1"/>
</dbReference>
<keyword evidence="4" id="KW-0479">Metal-binding</keyword>
<proteinExistence type="inferred from homology"/>
<comment type="cofactor">
    <cofactor evidence="1">
        <name>Mg(2+)</name>
        <dbReference type="ChEBI" id="CHEBI:18420"/>
    </cofactor>
</comment>
<dbReference type="NCBIfam" id="TIGR03598">
    <property type="entry name" value="GTPase_YsxC"/>
    <property type="match status" value="1"/>
</dbReference>
<dbReference type="GO" id="GO:0005829">
    <property type="term" value="C:cytosol"/>
    <property type="evidence" value="ECO:0007669"/>
    <property type="project" value="TreeGrafter"/>
</dbReference>
<keyword evidence="8 10" id="KW-0717">Septation</keyword>
<keyword evidence="13" id="KW-1185">Reference proteome</keyword>
<accession>A0A1H9U403</accession>
<evidence type="ECO:0000256" key="6">
    <source>
        <dbReference type="ARBA" id="ARBA00022842"/>
    </source>
</evidence>
<evidence type="ECO:0000256" key="10">
    <source>
        <dbReference type="HAMAP-Rule" id="MF_00321"/>
    </source>
</evidence>
<dbReference type="InterPro" id="IPR027417">
    <property type="entry name" value="P-loop_NTPase"/>
</dbReference>
<keyword evidence="6" id="KW-0460">Magnesium</keyword>
<dbReference type="PANTHER" id="PTHR11649">
    <property type="entry name" value="MSS1/TRME-RELATED GTP-BINDING PROTEIN"/>
    <property type="match status" value="1"/>
</dbReference>
<gene>
    <name evidence="10" type="primary">engB</name>
    <name evidence="12" type="ORF">SAMN05444126_11261</name>
</gene>
<evidence type="ECO:0000313" key="13">
    <source>
        <dbReference type="Proteomes" id="UP000199318"/>
    </source>
</evidence>
<dbReference type="FunFam" id="3.40.50.300:FF:000098">
    <property type="entry name" value="Probable GTP-binding protein EngB"/>
    <property type="match status" value="1"/>
</dbReference>
<keyword evidence="7 10" id="KW-0342">GTP-binding</keyword>
<evidence type="ECO:0000256" key="5">
    <source>
        <dbReference type="ARBA" id="ARBA00022741"/>
    </source>
</evidence>
<protein>
    <recommendedName>
        <fullName evidence="10">Probable GTP-binding protein EngB</fullName>
    </recommendedName>
</protein>
<dbReference type="GO" id="GO:0046872">
    <property type="term" value="F:metal ion binding"/>
    <property type="evidence" value="ECO:0007669"/>
    <property type="project" value="UniProtKB-KW"/>
</dbReference>
<evidence type="ECO:0000256" key="2">
    <source>
        <dbReference type="ARBA" id="ARBA00009638"/>
    </source>
</evidence>
<name>A0A1H9U403_9BACI</name>
<dbReference type="Proteomes" id="UP000199318">
    <property type="component" value="Unassembled WGS sequence"/>
</dbReference>
<keyword evidence="3 10" id="KW-0132">Cell division</keyword>
<dbReference type="InterPro" id="IPR030393">
    <property type="entry name" value="G_ENGB_dom"/>
</dbReference>
<comment type="similarity">
    <text evidence="2 10">Belongs to the TRAFAC class TrmE-Era-EngA-EngB-Septin-like GTPase superfamily. EngB GTPase family.</text>
</comment>
<comment type="caution">
    <text evidence="12">The sequence shown here is derived from an EMBL/GenBank/DDBJ whole genome shotgun (WGS) entry which is preliminary data.</text>
</comment>
<evidence type="ECO:0000256" key="4">
    <source>
        <dbReference type="ARBA" id="ARBA00022723"/>
    </source>
</evidence>
<evidence type="ECO:0000313" key="12">
    <source>
        <dbReference type="EMBL" id="SES03803.1"/>
    </source>
</evidence>
<reference evidence="13" key="1">
    <citation type="submission" date="2016-10" db="EMBL/GenBank/DDBJ databases">
        <authorList>
            <person name="de Groot N.N."/>
        </authorList>
    </citation>
    <scope>NUCLEOTIDE SEQUENCE [LARGE SCALE GENOMIC DNA]</scope>
    <source>
        <strain evidence="13">10nlg</strain>
    </source>
</reference>
<organism evidence="12 13">
    <name type="scientific">Salisediminibacterium halotolerans</name>
    <dbReference type="NCBI Taxonomy" id="517425"/>
    <lineage>
        <taxon>Bacteria</taxon>
        <taxon>Bacillati</taxon>
        <taxon>Bacillota</taxon>
        <taxon>Bacilli</taxon>
        <taxon>Bacillales</taxon>
        <taxon>Bacillaceae</taxon>
        <taxon>Salisediminibacterium</taxon>
    </lineage>
</organism>
<sequence length="205" mass="23313">MKINQAEIVMSAAREAQFPQAPFPEIALSGRSNVGKSSFINKVLTRKNLARTSQKPGKTQTLNFYLINNRFHFVDVPGYGYAKVSKKEREAWGKLLEHYFQTREQLRGVVQLVDSRHEPTKDDVAMYNWFKHHEIPVIIIGTKADKIPKGKWQKHKKQINETLGVINSDTVILFSAETGLGKDDAWKAMTGLLFSSQPEPKTDNE</sequence>
<evidence type="ECO:0000256" key="9">
    <source>
        <dbReference type="ARBA" id="ARBA00023306"/>
    </source>
</evidence>